<reference evidence="2 3" key="1">
    <citation type="submission" date="2020-08" db="EMBL/GenBank/DDBJ databases">
        <title>Sequencing the genomes of 1000 actinobacteria strains.</title>
        <authorList>
            <person name="Klenk H.-P."/>
        </authorList>
    </citation>
    <scope>NUCLEOTIDE SEQUENCE [LARGE SCALE GENOMIC DNA]</scope>
    <source>
        <strain evidence="2 3">DSM 23889</strain>
    </source>
</reference>
<keyword evidence="3" id="KW-1185">Reference proteome</keyword>
<dbReference type="RefSeq" id="WP_153982063.1">
    <property type="nucleotide sequence ID" value="NZ_BAAANZ010000004.1"/>
</dbReference>
<proteinExistence type="predicted"/>
<dbReference type="OrthoDB" id="7375466at2"/>
<dbReference type="AlphaFoldDB" id="A0A840X6M5"/>
<evidence type="ECO:0000313" key="2">
    <source>
        <dbReference type="EMBL" id="MBB5618193.1"/>
    </source>
</evidence>
<evidence type="ECO:0000256" key="1">
    <source>
        <dbReference type="SAM" id="MobiDB-lite"/>
    </source>
</evidence>
<dbReference type="EMBL" id="JACHBS010000001">
    <property type="protein sequence ID" value="MBB5618193.1"/>
    <property type="molecule type" value="Genomic_DNA"/>
</dbReference>
<dbReference type="Proteomes" id="UP000552883">
    <property type="component" value="Unassembled WGS sequence"/>
</dbReference>
<sequence length="146" mass="15058">MLSVITSAFLVFELIEGRTYGWWLATDGLTLGDWVWPLALSPVPIAFVRWGLRRERAGTNLLALAGGSFLASGAGGSLGSALDGRLDAAGLPPEARDDVVAAVGDSAGAAMSGLGDRALAGYSSARARARKKRRTRSRTVAGGGSL</sequence>
<name>A0A840X6M5_9MICO</name>
<feature type="compositionally biased region" description="Basic residues" evidence="1">
    <location>
        <begin position="127"/>
        <end position="137"/>
    </location>
</feature>
<organism evidence="2 3">
    <name type="scientific">Microcella frigidaquae</name>
    <dbReference type="NCBI Taxonomy" id="424758"/>
    <lineage>
        <taxon>Bacteria</taxon>
        <taxon>Bacillati</taxon>
        <taxon>Actinomycetota</taxon>
        <taxon>Actinomycetes</taxon>
        <taxon>Micrococcales</taxon>
        <taxon>Microbacteriaceae</taxon>
        <taxon>Microcella</taxon>
    </lineage>
</organism>
<evidence type="ECO:0000313" key="3">
    <source>
        <dbReference type="Proteomes" id="UP000552883"/>
    </source>
</evidence>
<comment type="caution">
    <text evidence="2">The sequence shown here is derived from an EMBL/GenBank/DDBJ whole genome shotgun (WGS) entry which is preliminary data.</text>
</comment>
<accession>A0A840X6M5</accession>
<gene>
    <name evidence="2" type="ORF">BJ959_001689</name>
</gene>
<protein>
    <submittedName>
        <fullName evidence="2">Uncharacterized protein</fullName>
    </submittedName>
</protein>
<feature type="region of interest" description="Disordered" evidence="1">
    <location>
        <begin position="127"/>
        <end position="146"/>
    </location>
</feature>